<dbReference type="GO" id="GO:0003676">
    <property type="term" value="F:nucleic acid binding"/>
    <property type="evidence" value="ECO:0007669"/>
    <property type="project" value="InterPro"/>
</dbReference>
<dbReference type="KEGG" id="mhyv:MHSN_01525"/>
<dbReference type="InterPro" id="IPR003156">
    <property type="entry name" value="DHHA1_dom"/>
</dbReference>
<gene>
    <name evidence="3" type="ORF">MHSN_01525</name>
</gene>
<dbReference type="RefSeq" id="WP_119863804.1">
    <property type="nucleotide sequence ID" value="NZ_CP008748.1"/>
</dbReference>
<feature type="domain" description="DHHA1" evidence="2">
    <location>
        <begin position="244"/>
        <end position="319"/>
    </location>
</feature>
<keyword evidence="4" id="KW-1185">Reference proteome</keyword>
<feature type="domain" description="DDH" evidence="1">
    <location>
        <begin position="18"/>
        <end position="162"/>
    </location>
</feature>
<evidence type="ECO:0000259" key="2">
    <source>
        <dbReference type="Pfam" id="PF02272"/>
    </source>
</evidence>
<dbReference type="InterPro" id="IPR001667">
    <property type="entry name" value="DDH_dom"/>
</dbReference>
<evidence type="ECO:0000259" key="1">
    <source>
        <dbReference type="Pfam" id="PF01368"/>
    </source>
</evidence>
<name>A0A4P1QG56_9BACT</name>
<accession>A0A4P1QG56</accession>
<dbReference type="EMBL" id="CP008748">
    <property type="protein sequence ID" value="ASI53875.1"/>
    <property type="molecule type" value="Genomic_DNA"/>
</dbReference>
<dbReference type="Gene3D" id="3.90.1640.10">
    <property type="entry name" value="inorganic pyrophosphatase (n-terminal core)"/>
    <property type="match status" value="1"/>
</dbReference>
<evidence type="ECO:0000313" key="4">
    <source>
        <dbReference type="Proteomes" id="UP000264882"/>
    </source>
</evidence>
<dbReference type="SUPFAM" id="SSF64182">
    <property type="entry name" value="DHH phosphoesterases"/>
    <property type="match status" value="1"/>
</dbReference>
<dbReference type="InterPro" id="IPR038763">
    <property type="entry name" value="DHH_sf"/>
</dbReference>
<evidence type="ECO:0000313" key="3">
    <source>
        <dbReference type="EMBL" id="ASI53875.1"/>
    </source>
</evidence>
<dbReference type="PANTHER" id="PTHR47618">
    <property type="entry name" value="BIFUNCTIONAL OLIGORIBONUCLEASE AND PAP PHOSPHATASE NRNA"/>
    <property type="match status" value="1"/>
</dbReference>
<dbReference type="Proteomes" id="UP000264882">
    <property type="component" value="Chromosome"/>
</dbReference>
<organism evidence="3 4">
    <name type="scientific">Metamycoplasma hyosynoviae</name>
    <dbReference type="NCBI Taxonomy" id="29559"/>
    <lineage>
        <taxon>Bacteria</taxon>
        <taxon>Bacillati</taxon>
        <taxon>Mycoplasmatota</taxon>
        <taxon>Mycoplasmoidales</taxon>
        <taxon>Metamycoplasmataceae</taxon>
        <taxon>Metamycoplasma</taxon>
    </lineage>
</organism>
<dbReference type="Pfam" id="PF01368">
    <property type="entry name" value="DHH"/>
    <property type="match status" value="1"/>
</dbReference>
<protein>
    <submittedName>
        <fullName evidence="3">Phosphoesterase</fullName>
    </submittedName>
</protein>
<dbReference type="AlphaFoldDB" id="A0A4P1QG56"/>
<dbReference type="InterPro" id="IPR051319">
    <property type="entry name" value="Oligoribo/pAp-PDE_c-di-AMP_PDE"/>
</dbReference>
<proteinExistence type="predicted"/>
<dbReference type="Pfam" id="PF02272">
    <property type="entry name" value="DHHA1"/>
    <property type="match status" value="1"/>
</dbReference>
<reference evidence="3 4" key="1">
    <citation type="submission" date="2014-06" db="EMBL/GenBank/DDBJ databases">
        <title>The Whole Genome Sequence of Mycoplasma hyosynoviae strain ATCC 27095.</title>
        <authorList>
            <person name="Calcutt M.J."/>
            <person name="Foecking M.F."/>
        </authorList>
    </citation>
    <scope>NUCLEOTIDE SEQUENCE [LARGE SCALE GENOMIC DNA]</scope>
    <source>
        <strain evidence="3 4">M60</strain>
    </source>
</reference>
<dbReference type="Gene3D" id="3.10.310.30">
    <property type="match status" value="1"/>
</dbReference>
<dbReference type="PANTHER" id="PTHR47618:SF1">
    <property type="entry name" value="BIFUNCTIONAL OLIGORIBONUCLEASE AND PAP PHOSPHATASE NRNA"/>
    <property type="match status" value="1"/>
</dbReference>
<sequence length="326" mass="37861">MEKGNWKIAVEAIESHKNIFIFHHIRPDGDCLGSQFGLAEFIKTNYPDKNVFVLGDAIGSFPFMNFKHDKFEEIDKKHLENSLGVVVDANNSNRIQFSEYLVQKKFTKTLRIDHHPETPDIDYDYTWENEDYIASGEQVAYIAMNAKWKVTDQAARYTYLAIYTDSGRFQYDAVSKRTFEVMTYLHKAPNFRVWDINLPMSYRDEKKVRFSAYVLLNYKKLGKVLYFHVTKKIQKKFKLDSNQANDVGILSNIGDCKIWLFFIDLPDGSIRVRVRSNSITINEICRKYAPGGGHAFASGATVHNKKEMMKLVKELQEEVIKYESNN</sequence>